<proteinExistence type="predicted"/>
<dbReference type="EMBL" id="BAEN01000036">
    <property type="protein sequence ID" value="GAC14406.1"/>
    <property type="molecule type" value="Genomic_DNA"/>
</dbReference>
<sequence>MILIPKRQHGFSLIEVMIASLILIIGITGFATMQSRIVENDQALKLREMAMQIAKQKIEELRYFEHNQINDNGNSFQEIANDQGGKSQAGEIEVIDNLQHEIKFKFEQHWQVVDQYFVDTDDDGVADKWVTKDDPNAPTPLSLLPDRKEVNISVEWIADNGNTERYELHTVIAPISLNRSIHAFNQSPDIELTAQVLAPEEVYKNPFKQKLTDGIVQASMPLTIAQQQNFSSFNTFKYRDNNKAKTLVEKKEIAIVQCKCSLAGVDMGKTPTQIGIIDNAIEMREGQWLNKITGIAEPNQTNLCDSCCRDHHDNDAMLESQQFYRKEGNAAHKHYKLQNDGSYIQALRSGEKYDEICRFQRIDGDYQILADIHSIKTIVLPDSQLGQDQKAQYQSFVLEVLKSHFLQKTLPQSPFEKSISMSPAATQLSHRSIYIEPLRSDDKSKITQRILDGDTQWYELIPFYDLDTRLQASWRSHDSDLAWISNEPTDMVFEPLNDRFASFSRGRLIALKVGSSQISSNLISGNEGLIGTPPISPYNLKQRRLEDSLELKISYRNSNKPTVGLVISIFCISTKNELQQACSEQQYAQLTRLQVFIQNKQANCNVEVLTPPNTSFINCSDLPKNWQGSIQIDAEKLDSEVSFSWRNKDKKMIMGAELEIAQPVQSTSFSDYWLIVEFKNGT</sequence>
<dbReference type="Pfam" id="PF07963">
    <property type="entry name" value="N_methyl"/>
    <property type="match status" value="1"/>
</dbReference>
<organism evidence="2 3">
    <name type="scientific">Aliiglaciecola lipolytica E3</name>
    <dbReference type="NCBI Taxonomy" id="1127673"/>
    <lineage>
        <taxon>Bacteria</taxon>
        <taxon>Pseudomonadati</taxon>
        <taxon>Pseudomonadota</taxon>
        <taxon>Gammaproteobacteria</taxon>
        <taxon>Alteromonadales</taxon>
        <taxon>Alteromonadaceae</taxon>
        <taxon>Aliiglaciecola</taxon>
    </lineage>
</organism>
<dbReference type="STRING" id="1127673.GLIP_1777"/>
<feature type="transmembrane region" description="Helical" evidence="1">
    <location>
        <begin position="12"/>
        <end position="33"/>
    </location>
</feature>
<name>K6XRV5_9ALTE</name>
<protein>
    <recommendedName>
        <fullName evidence="4">Prepilin-type N-terminal cleavage/methylation domain-containing protein</fullName>
    </recommendedName>
</protein>
<evidence type="ECO:0008006" key="4">
    <source>
        <dbReference type="Google" id="ProtNLM"/>
    </source>
</evidence>
<reference evidence="2 3" key="1">
    <citation type="journal article" date="2017" name="Antonie Van Leeuwenhoek">
        <title>Rhizobium rhizosphaerae sp. nov., a novel species isolated from rice rhizosphere.</title>
        <authorList>
            <person name="Zhao J.J."/>
            <person name="Zhang J."/>
            <person name="Zhang R.J."/>
            <person name="Zhang C.W."/>
            <person name="Yin H.Q."/>
            <person name="Zhang X.X."/>
        </authorList>
    </citation>
    <scope>NUCLEOTIDE SEQUENCE [LARGE SCALE GENOMIC DNA]</scope>
    <source>
        <strain evidence="2 3">E3</strain>
    </source>
</reference>
<comment type="caution">
    <text evidence="2">The sequence shown here is derived from an EMBL/GenBank/DDBJ whole genome shotgun (WGS) entry which is preliminary data.</text>
</comment>
<keyword evidence="1" id="KW-0812">Transmembrane</keyword>
<keyword evidence="3" id="KW-1185">Reference proteome</keyword>
<gene>
    <name evidence="2" type="ORF">GLIP_1777</name>
</gene>
<dbReference type="RefSeq" id="WP_008844222.1">
    <property type="nucleotide sequence ID" value="NZ_BAEN01000036.1"/>
</dbReference>
<dbReference type="Proteomes" id="UP000006334">
    <property type="component" value="Unassembled WGS sequence"/>
</dbReference>
<evidence type="ECO:0000256" key="1">
    <source>
        <dbReference type="SAM" id="Phobius"/>
    </source>
</evidence>
<dbReference type="InterPro" id="IPR012902">
    <property type="entry name" value="N_methyl_site"/>
</dbReference>
<keyword evidence="1" id="KW-0472">Membrane</keyword>
<dbReference type="NCBIfam" id="TIGR02532">
    <property type="entry name" value="IV_pilin_GFxxxE"/>
    <property type="match status" value="1"/>
</dbReference>
<keyword evidence="1" id="KW-1133">Transmembrane helix</keyword>
<evidence type="ECO:0000313" key="3">
    <source>
        <dbReference type="Proteomes" id="UP000006334"/>
    </source>
</evidence>
<dbReference type="eggNOG" id="COG4967">
    <property type="taxonomic scope" value="Bacteria"/>
</dbReference>
<dbReference type="OrthoDB" id="6019428at2"/>
<accession>K6XRV5</accession>
<dbReference type="AlphaFoldDB" id="K6XRV5"/>
<evidence type="ECO:0000313" key="2">
    <source>
        <dbReference type="EMBL" id="GAC14406.1"/>
    </source>
</evidence>